<gene>
    <name evidence="7" type="ORF">ABOZ73_06455</name>
</gene>
<dbReference type="EMBL" id="CP158375">
    <property type="protein sequence ID" value="XDO98052.1"/>
    <property type="molecule type" value="Genomic_DNA"/>
</dbReference>
<dbReference type="CDD" id="cd12156">
    <property type="entry name" value="HPPR"/>
    <property type="match status" value="1"/>
</dbReference>
<dbReference type="InterPro" id="IPR029752">
    <property type="entry name" value="D-isomer_DH_CS1"/>
</dbReference>
<dbReference type="GO" id="GO:0005829">
    <property type="term" value="C:cytosol"/>
    <property type="evidence" value="ECO:0007669"/>
    <property type="project" value="TreeGrafter"/>
</dbReference>
<evidence type="ECO:0000259" key="6">
    <source>
        <dbReference type="Pfam" id="PF02826"/>
    </source>
</evidence>
<dbReference type="Gene3D" id="3.40.50.720">
    <property type="entry name" value="NAD(P)-binding Rossmann-like Domain"/>
    <property type="match status" value="2"/>
</dbReference>
<name>A0AB39KWZ6_9CAUL</name>
<reference evidence="7" key="1">
    <citation type="submission" date="2024-06" db="EMBL/GenBank/DDBJ databases">
        <title>Caulobacter inopinatus, sp. nov.</title>
        <authorList>
            <person name="Donachie S.P."/>
        </authorList>
    </citation>
    <scope>NUCLEOTIDE SEQUENCE</scope>
    <source>
        <strain evidence="7">73W</strain>
    </source>
</reference>
<organism evidence="7">
    <name type="scientific">Caulobacter sp. 73W</name>
    <dbReference type="NCBI Taxonomy" id="3161137"/>
    <lineage>
        <taxon>Bacteria</taxon>
        <taxon>Pseudomonadati</taxon>
        <taxon>Pseudomonadota</taxon>
        <taxon>Alphaproteobacteria</taxon>
        <taxon>Caulobacterales</taxon>
        <taxon>Caulobacteraceae</taxon>
        <taxon>Caulobacter</taxon>
    </lineage>
</organism>
<evidence type="ECO:0000256" key="2">
    <source>
        <dbReference type="ARBA" id="ARBA00023002"/>
    </source>
</evidence>
<dbReference type="InterPro" id="IPR006139">
    <property type="entry name" value="D-isomer_2_OHA_DH_cat_dom"/>
</dbReference>
<dbReference type="GO" id="GO:0030267">
    <property type="term" value="F:glyoxylate reductase (NADPH) activity"/>
    <property type="evidence" value="ECO:0007669"/>
    <property type="project" value="TreeGrafter"/>
</dbReference>
<dbReference type="AlphaFoldDB" id="A0AB39KWZ6"/>
<dbReference type="PANTHER" id="PTHR10996:SF178">
    <property type="entry name" value="2-HYDROXYACID DEHYDROGENASE YGL185C-RELATED"/>
    <property type="match status" value="1"/>
</dbReference>
<dbReference type="InterPro" id="IPR050223">
    <property type="entry name" value="D-isomer_2-hydroxyacid_DH"/>
</dbReference>
<keyword evidence="2 4" id="KW-0560">Oxidoreductase</keyword>
<evidence type="ECO:0000313" key="7">
    <source>
        <dbReference type="EMBL" id="XDO98052.1"/>
    </source>
</evidence>
<comment type="similarity">
    <text evidence="4">Belongs to the D-isomer specific 2-hydroxyacid dehydrogenase family.</text>
</comment>
<accession>A0AB39KWZ6</accession>
<keyword evidence="1" id="KW-0521">NADP</keyword>
<sequence>MTAAREEILVLRPSSAYLDSELDRLYRTSRPHLSASPDGVIEASSGASALVTTGSYGVPDALWPRLPNLRLVAVHGVGLDQVDPARAEALGVKIVTTPDALTEDVADLAIGLWLAASRRMGESERYVRAGAWPSSPLPALSRRASGRRVGVLGFGRIGRAIADRARPFAGEVRYFNRSPVQERDEQPMPSLLDLAAWSEVLFIAASGGPDSRGMVDASVLEALGAEGLLINIARGAVVDEPALVAALTSGRLGGAGLDVFVDEPNVPAELLTLDNVVLQPHRGSATVDGRKGMAAAVLEALRSHFQLSGLD</sequence>
<dbReference type="RefSeq" id="WP_369061667.1">
    <property type="nucleotide sequence ID" value="NZ_CP158375.1"/>
</dbReference>
<evidence type="ECO:0000256" key="4">
    <source>
        <dbReference type="RuleBase" id="RU003719"/>
    </source>
</evidence>
<dbReference type="Pfam" id="PF00389">
    <property type="entry name" value="2-Hacid_dh"/>
    <property type="match status" value="1"/>
</dbReference>
<protein>
    <submittedName>
        <fullName evidence="7">2-hydroxyacid dehydrogenase</fullName>
    </submittedName>
</protein>
<evidence type="ECO:0000259" key="5">
    <source>
        <dbReference type="Pfam" id="PF00389"/>
    </source>
</evidence>
<feature type="domain" description="D-isomer specific 2-hydroxyacid dehydrogenase catalytic" evidence="5">
    <location>
        <begin position="32"/>
        <end position="306"/>
    </location>
</feature>
<feature type="domain" description="D-isomer specific 2-hydroxyacid dehydrogenase NAD-binding" evidence="6">
    <location>
        <begin position="111"/>
        <end position="283"/>
    </location>
</feature>
<evidence type="ECO:0000256" key="1">
    <source>
        <dbReference type="ARBA" id="ARBA00022857"/>
    </source>
</evidence>
<dbReference type="PANTHER" id="PTHR10996">
    <property type="entry name" value="2-HYDROXYACID DEHYDROGENASE-RELATED"/>
    <property type="match status" value="1"/>
</dbReference>
<proteinExistence type="inferred from homology"/>
<dbReference type="Pfam" id="PF02826">
    <property type="entry name" value="2-Hacid_dh_C"/>
    <property type="match status" value="1"/>
</dbReference>
<dbReference type="InterPro" id="IPR036291">
    <property type="entry name" value="NAD(P)-bd_dom_sf"/>
</dbReference>
<dbReference type="PROSITE" id="PS00065">
    <property type="entry name" value="D_2_HYDROXYACID_DH_1"/>
    <property type="match status" value="1"/>
</dbReference>
<evidence type="ECO:0000256" key="3">
    <source>
        <dbReference type="ARBA" id="ARBA00023027"/>
    </source>
</evidence>
<dbReference type="FunFam" id="3.40.50.720:FF:000213">
    <property type="entry name" value="Putative 2-hydroxyacid dehydrogenase"/>
    <property type="match status" value="1"/>
</dbReference>
<keyword evidence="3" id="KW-0520">NAD</keyword>
<dbReference type="GO" id="GO:0051287">
    <property type="term" value="F:NAD binding"/>
    <property type="evidence" value="ECO:0007669"/>
    <property type="project" value="InterPro"/>
</dbReference>
<dbReference type="SUPFAM" id="SSF51735">
    <property type="entry name" value="NAD(P)-binding Rossmann-fold domains"/>
    <property type="match status" value="1"/>
</dbReference>
<dbReference type="InterPro" id="IPR006140">
    <property type="entry name" value="D-isomer_DH_NAD-bd"/>
</dbReference>
<dbReference type="SUPFAM" id="SSF52283">
    <property type="entry name" value="Formate/glycerate dehydrogenase catalytic domain-like"/>
    <property type="match status" value="1"/>
</dbReference>
<dbReference type="GO" id="GO:0016618">
    <property type="term" value="F:hydroxypyruvate reductase [NAD(P)H] activity"/>
    <property type="evidence" value="ECO:0007669"/>
    <property type="project" value="TreeGrafter"/>
</dbReference>